<keyword evidence="4" id="KW-1185">Reference proteome</keyword>
<dbReference type="AlphaFoldDB" id="A0A4D7B8J1"/>
<dbReference type="SUPFAM" id="SSF53850">
    <property type="entry name" value="Periplasmic binding protein-like II"/>
    <property type="match status" value="1"/>
</dbReference>
<feature type="signal peptide" evidence="2">
    <location>
        <begin position="1"/>
        <end position="21"/>
    </location>
</feature>
<dbReference type="PANTHER" id="PTHR42928">
    <property type="entry name" value="TRICARBOXYLATE-BINDING PROTEIN"/>
    <property type="match status" value="1"/>
</dbReference>
<dbReference type="PANTHER" id="PTHR42928:SF5">
    <property type="entry name" value="BLR1237 PROTEIN"/>
    <property type="match status" value="1"/>
</dbReference>
<proteinExistence type="inferred from homology"/>
<name>A0A4D7B8J1_9HYPH</name>
<comment type="similarity">
    <text evidence="1">Belongs to the UPF0065 (bug) family.</text>
</comment>
<evidence type="ECO:0000256" key="2">
    <source>
        <dbReference type="SAM" id="SignalP"/>
    </source>
</evidence>
<protein>
    <submittedName>
        <fullName evidence="3">Tripartite tricarboxylate transporter substrate binding protein</fullName>
    </submittedName>
</protein>
<evidence type="ECO:0000313" key="4">
    <source>
        <dbReference type="Proteomes" id="UP000298781"/>
    </source>
</evidence>
<dbReference type="InterPro" id="IPR005064">
    <property type="entry name" value="BUG"/>
</dbReference>
<dbReference type="Gene3D" id="3.40.190.150">
    <property type="entry name" value="Bordetella uptake gene, domain 1"/>
    <property type="match status" value="1"/>
</dbReference>
<dbReference type="Gene3D" id="3.40.190.10">
    <property type="entry name" value="Periplasmic binding protein-like II"/>
    <property type="match status" value="1"/>
</dbReference>
<accession>A0A4D7B8J1</accession>
<dbReference type="EMBL" id="CP039690">
    <property type="protein sequence ID" value="QCI67163.1"/>
    <property type="molecule type" value="Genomic_DNA"/>
</dbReference>
<feature type="chain" id="PRO_5020724638" evidence="2">
    <location>
        <begin position="22"/>
        <end position="321"/>
    </location>
</feature>
<dbReference type="KEGG" id="pstg:E8M01_24745"/>
<sequence length="321" mass="33267">MLDRRCFIASALLAGATAAKAQSGGPAIKLIVPFAAGGSTDLVARITGEALAARLGRSVIIENRPGAGVITGTNSVARADPDGTTLLFTTVSHAVNPGLNSRLPYDSTADFVPIAHVATAPLVLSVHPSVPAAKLGDFLAYVRANPGKVHYGSAGVGSVLHMAVELLKHQAGLDVVHVPYRGAAPAMTDLIAGHVQFIIDPISTSAQQIKSGAIRALAVTSAQRSPSLPDVPTFAEAGMADYEASTWNVILAPKGTPRDLVEHINRAANAAVRDPAIVRRLEQLDIIPIADSTPASTAAFIARETERWTAIIKASGIALQN</sequence>
<evidence type="ECO:0000256" key="1">
    <source>
        <dbReference type="ARBA" id="ARBA00006987"/>
    </source>
</evidence>
<dbReference type="PIRSF" id="PIRSF017082">
    <property type="entry name" value="YflP"/>
    <property type="match status" value="1"/>
</dbReference>
<keyword evidence="2" id="KW-0732">Signal</keyword>
<dbReference type="Pfam" id="PF03401">
    <property type="entry name" value="TctC"/>
    <property type="match status" value="1"/>
</dbReference>
<dbReference type="OrthoDB" id="8443386at2"/>
<dbReference type="InterPro" id="IPR042100">
    <property type="entry name" value="Bug_dom1"/>
</dbReference>
<organism evidence="3 4">
    <name type="scientific">Phreatobacter stygius</name>
    <dbReference type="NCBI Taxonomy" id="1940610"/>
    <lineage>
        <taxon>Bacteria</taxon>
        <taxon>Pseudomonadati</taxon>
        <taxon>Pseudomonadota</taxon>
        <taxon>Alphaproteobacteria</taxon>
        <taxon>Hyphomicrobiales</taxon>
        <taxon>Phreatobacteraceae</taxon>
        <taxon>Phreatobacter</taxon>
    </lineage>
</organism>
<dbReference type="RefSeq" id="WP_136962598.1">
    <property type="nucleotide sequence ID" value="NZ_CP039690.1"/>
</dbReference>
<dbReference type="Proteomes" id="UP000298781">
    <property type="component" value="Chromosome"/>
</dbReference>
<evidence type="ECO:0000313" key="3">
    <source>
        <dbReference type="EMBL" id="QCI67163.1"/>
    </source>
</evidence>
<reference evidence="3 4" key="1">
    <citation type="submission" date="2019-04" db="EMBL/GenBank/DDBJ databases">
        <title>Phreatobacter aquaticus sp. nov.</title>
        <authorList>
            <person name="Choi A."/>
        </authorList>
    </citation>
    <scope>NUCLEOTIDE SEQUENCE [LARGE SCALE GENOMIC DNA]</scope>
    <source>
        <strain evidence="3 4">KCTC 52518</strain>
    </source>
</reference>
<gene>
    <name evidence="3" type="ORF">E8M01_24745</name>
</gene>
<dbReference type="CDD" id="cd13578">
    <property type="entry name" value="PBP2_Bug27"/>
    <property type="match status" value="1"/>
</dbReference>